<proteinExistence type="predicted"/>
<accession>A0A3S3N9S4</accession>
<dbReference type="Pfam" id="PF11721">
    <property type="entry name" value="Malectin"/>
    <property type="match status" value="1"/>
</dbReference>
<dbReference type="EMBL" id="QPKB01000008">
    <property type="protein sequence ID" value="RWR91000.1"/>
    <property type="molecule type" value="Genomic_DNA"/>
</dbReference>
<sequence length="178" mass="19838">MYKTARISPSSLRYYGLGLRNGVYNVELHFAEIVMDDSKSWKGLGRRIFDIYIQGEKALQNFNILEEAKGSKIAVIRTFKANVTNGIMEIHFFWAGRGTCCIPYQSSYGPLVSAIHVSLDSSGFGSQSNHDNRLTGEIVGIVVGGAGALLILSFVFYLWWKKDARGHIRVDTDSPRKA</sequence>
<keyword evidence="3" id="KW-0808">Transferase</keyword>
<keyword evidence="3" id="KW-0675">Receptor</keyword>
<keyword evidence="1" id="KW-0472">Membrane</keyword>
<protein>
    <submittedName>
        <fullName evidence="3">Putative LRR receptor-like serine/threonine-protein kinase</fullName>
    </submittedName>
</protein>
<evidence type="ECO:0000313" key="4">
    <source>
        <dbReference type="Proteomes" id="UP000283530"/>
    </source>
</evidence>
<gene>
    <name evidence="3" type="ORF">CKAN_02013500</name>
</gene>
<dbReference type="AlphaFoldDB" id="A0A3S3N9S4"/>
<keyword evidence="1" id="KW-1133">Transmembrane helix</keyword>
<dbReference type="OrthoDB" id="1938112at2759"/>
<name>A0A3S3N9S4_9MAGN</name>
<dbReference type="STRING" id="337451.A0A3S3N9S4"/>
<organism evidence="3 4">
    <name type="scientific">Cinnamomum micranthum f. kanehirae</name>
    <dbReference type="NCBI Taxonomy" id="337451"/>
    <lineage>
        <taxon>Eukaryota</taxon>
        <taxon>Viridiplantae</taxon>
        <taxon>Streptophyta</taxon>
        <taxon>Embryophyta</taxon>
        <taxon>Tracheophyta</taxon>
        <taxon>Spermatophyta</taxon>
        <taxon>Magnoliopsida</taxon>
        <taxon>Magnoliidae</taxon>
        <taxon>Laurales</taxon>
        <taxon>Lauraceae</taxon>
        <taxon>Cinnamomum</taxon>
    </lineage>
</organism>
<reference evidence="3 4" key="1">
    <citation type="journal article" date="2019" name="Nat. Plants">
        <title>Stout camphor tree genome fills gaps in understanding of flowering plant genome evolution.</title>
        <authorList>
            <person name="Chaw S.M."/>
            <person name="Liu Y.C."/>
            <person name="Wu Y.W."/>
            <person name="Wang H.Y."/>
            <person name="Lin C.I."/>
            <person name="Wu C.S."/>
            <person name="Ke H.M."/>
            <person name="Chang L.Y."/>
            <person name="Hsu C.Y."/>
            <person name="Yang H.T."/>
            <person name="Sudianto E."/>
            <person name="Hsu M.H."/>
            <person name="Wu K.P."/>
            <person name="Wang L.N."/>
            <person name="Leebens-Mack J.H."/>
            <person name="Tsai I.J."/>
        </authorList>
    </citation>
    <scope>NUCLEOTIDE SEQUENCE [LARGE SCALE GENOMIC DNA]</scope>
    <source>
        <strain evidence="4">cv. Chaw 1501</strain>
        <tissue evidence="3">Young leaves</tissue>
    </source>
</reference>
<dbReference type="PANTHER" id="PTHR34081:SF1">
    <property type="entry name" value="MALECTIN, LEUCINE-RICH REPEAT DOMAIN, L DOMAIN-LIKE PROTEIN-RELATED"/>
    <property type="match status" value="1"/>
</dbReference>
<keyword evidence="1" id="KW-0812">Transmembrane</keyword>
<feature type="transmembrane region" description="Helical" evidence="1">
    <location>
        <begin position="138"/>
        <end position="160"/>
    </location>
</feature>
<dbReference type="InterPro" id="IPR021720">
    <property type="entry name" value="Malectin_dom"/>
</dbReference>
<evidence type="ECO:0000259" key="2">
    <source>
        <dbReference type="Pfam" id="PF11721"/>
    </source>
</evidence>
<keyword evidence="3" id="KW-0418">Kinase</keyword>
<dbReference type="PANTHER" id="PTHR34081">
    <property type="entry name" value="MALECTIN DOMAIN-CONTAINING PROTEIN"/>
    <property type="match status" value="1"/>
</dbReference>
<evidence type="ECO:0000256" key="1">
    <source>
        <dbReference type="SAM" id="Phobius"/>
    </source>
</evidence>
<keyword evidence="4" id="KW-1185">Reference proteome</keyword>
<dbReference type="Gene3D" id="2.60.120.430">
    <property type="entry name" value="Galactose-binding lectin"/>
    <property type="match status" value="1"/>
</dbReference>
<feature type="domain" description="Malectin" evidence="2">
    <location>
        <begin position="1"/>
        <end position="115"/>
    </location>
</feature>
<evidence type="ECO:0000313" key="3">
    <source>
        <dbReference type="EMBL" id="RWR91000.1"/>
    </source>
</evidence>
<dbReference type="Proteomes" id="UP000283530">
    <property type="component" value="Unassembled WGS sequence"/>
</dbReference>
<dbReference type="GO" id="GO:0016301">
    <property type="term" value="F:kinase activity"/>
    <property type="evidence" value="ECO:0007669"/>
    <property type="project" value="UniProtKB-KW"/>
</dbReference>
<comment type="caution">
    <text evidence="3">The sequence shown here is derived from an EMBL/GenBank/DDBJ whole genome shotgun (WGS) entry which is preliminary data.</text>
</comment>